<keyword evidence="3" id="KW-1185">Reference proteome</keyword>
<dbReference type="Proteomes" id="UP000003179">
    <property type="component" value="Unassembled WGS sequence"/>
</dbReference>
<proteinExistence type="predicted"/>
<comment type="caution">
    <text evidence="2">The sequence shown here is derived from an EMBL/GenBank/DDBJ whole genome shotgun (WGS) entry which is preliminary data.</text>
</comment>
<evidence type="ECO:0000256" key="1">
    <source>
        <dbReference type="SAM" id="MobiDB-lite"/>
    </source>
</evidence>
<dbReference type="EMBL" id="ADZU01000040">
    <property type="protein sequence ID" value="EFS91490.1"/>
    <property type="molecule type" value="Genomic_DNA"/>
</dbReference>
<evidence type="ECO:0008006" key="4">
    <source>
        <dbReference type="Google" id="ProtNLM"/>
    </source>
</evidence>
<organism evidence="2 3">
    <name type="scientific">Cutibacterium modestum HL044PA1</name>
    <dbReference type="NCBI Taxonomy" id="765109"/>
    <lineage>
        <taxon>Bacteria</taxon>
        <taxon>Bacillati</taxon>
        <taxon>Actinomycetota</taxon>
        <taxon>Actinomycetes</taxon>
        <taxon>Propionibacteriales</taxon>
        <taxon>Propionibacteriaceae</taxon>
        <taxon>Cutibacterium</taxon>
        <taxon>Cutibacterium modestum</taxon>
    </lineage>
</organism>
<gene>
    <name evidence="2" type="ORF">HMPREF9607_02399</name>
</gene>
<evidence type="ECO:0000313" key="3">
    <source>
        <dbReference type="Proteomes" id="UP000003179"/>
    </source>
</evidence>
<evidence type="ECO:0000313" key="2">
    <source>
        <dbReference type="EMBL" id="EFS91490.1"/>
    </source>
</evidence>
<protein>
    <recommendedName>
        <fullName evidence="4">PIN domain-containing protein</fullName>
    </recommendedName>
</protein>
<accession>A0ABN0C2Z7</accession>
<reference evidence="2" key="1">
    <citation type="submission" date="2010-08" db="EMBL/GenBank/DDBJ databases">
        <authorList>
            <person name="Weinstock G."/>
            <person name="Sodergren E."/>
            <person name="Clifton S."/>
            <person name="Fulton L."/>
            <person name="Fulton B."/>
            <person name="Courtney L."/>
            <person name="Fronick C."/>
            <person name="Harrison M."/>
            <person name="Strong C."/>
            <person name="Farmer C."/>
            <person name="Delahaunty K."/>
            <person name="Markovic C."/>
            <person name="Hall O."/>
            <person name="Minx P."/>
            <person name="Tomlinson C."/>
            <person name="Mitreva M."/>
            <person name="Hou S."/>
            <person name="Chen J."/>
            <person name="Wollam A."/>
            <person name="Pepin K.H."/>
            <person name="Johnson M."/>
            <person name="Bhonagiri V."/>
            <person name="Zhang X."/>
            <person name="Suruliraj S."/>
            <person name="Warren W."/>
            <person name="Chinwalla A."/>
            <person name="Mardis E.R."/>
            <person name="Wilson R.K."/>
        </authorList>
    </citation>
    <scope>NUCLEOTIDE SEQUENCE [LARGE SCALE GENOMIC DNA]</scope>
    <source>
        <strain evidence="2">HL044PA1</strain>
    </source>
</reference>
<name>A0ABN0C2Z7_9ACTN</name>
<sequence>MIRWYLDASAAAKLMVAESESAALIDEINRSQPHLVASLLLETELRRMVHRFPQLTRHDQLTSHEGVPVSHRTSAAHACGAPPRPEPALTGRVTSGHCHRPWR</sequence>
<feature type="region of interest" description="Disordered" evidence="1">
    <location>
        <begin position="57"/>
        <end position="103"/>
    </location>
</feature>